<dbReference type="Pfam" id="PF00067">
    <property type="entry name" value="p450"/>
    <property type="match status" value="1"/>
</dbReference>
<dbReference type="GO" id="GO:0004497">
    <property type="term" value="F:monooxygenase activity"/>
    <property type="evidence" value="ECO:0007669"/>
    <property type="project" value="UniProtKB-KW"/>
</dbReference>
<dbReference type="GO" id="GO:0016705">
    <property type="term" value="F:oxidoreductase activity, acting on paired donors, with incorporation or reduction of molecular oxygen"/>
    <property type="evidence" value="ECO:0007669"/>
    <property type="project" value="InterPro"/>
</dbReference>
<gene>
    <name evidence="10" type="ORF">EW145_g3537</name>
</gene>
<feature type="binding site" description="axial binding residue" evidence="9">
    <location>
        <position position="441"/>
    </location>
    <ligand>
        <name>heme</name>
        <dbReference type="ChEBI" id="CHEBI:30413"/>
    </ligand>
    <ligandPart>
        <name>Fe</name>
        <dbReference type="ChEBI" id="CHEBI:18248"/>
    </ligandPart>
</feature>
<keyword evidence="6" id="KW-0560">Oxidoreductase</keyword>
<dbReference type="InterPro" id="IPR050364">
    <property type="entry name" value="Cytochrome_P450_fung"/>
</dbReference>
<dbReference type="AlphaFoldDB" id="A0A4S4L782"/>
<dbReference type="PANTHER" id="PTHR46300:SF7">
    <property type="entry name" value="P450, PUTATIVE (EUROFUNG)-RELATED"/>
    <property type="match status" value="1"/>
</dbReference>
<dbReference type="EMBL" id="SGPK01000154">
    <property type="protein sequence ID" value="THH07207.1"/>
    <property type="molecule type" value="Genomic_DNA"/>
</dbReference>
<sequence length="521" mass="58950">MLLLILDTAALACALLCLKSWLPLLWSRNKRDRLVYPPGPKGLPLLMSIFSTVPDVGEWEKARRWGQQYGDLVFVTYLGKSYLFVNSYDVAIELFEKRGHNYSSRPHNTLIELEAWDSITTFMRGNELRKSRQFLHRFLGRSAVSDFSTMQTRAIHQLLLRMLREPDEFRNLIRRSAGEAIMMVAYGYQIVSEGADPFVELGDRGGRVLSDAEGFSIVNLMPWLRYLPKWFPGTDFHRLIKEGYEVSQAIMNKPFKMMQQRIHNGSAIPSIMSKLIEANSTEDGSIVDEAIIAKSCGTAYIGGADTTVSILNTFILAMVLHPDAQHRGHEELDRVIGKNNLPTMEDKPNLPYINAICNETLRWQPILPMGVPHCATEDDVYNGYFIPAGTAVIGNIWAMQRDPKVYLEPDKFIPERWLPPDGQSPPLDVHKTAFGFGRRVCSGRFLADNSIFLSIASILAAFRIEKALDVNGVPITPPVEYVESFLRTTAHTRRHPKPFKCRITPRSDKIEAMIHQAVESA</sequence>
<accession>A0A4S4L782</accession>
<evidence type="ECO:0000313" key="10">
    <source>
        <dbReference type="EMBL" id="THH07207.1"/>
    </source>
</evidence>
<keyword evidence="5 9" id="KW-0479">Metal-binding</keyword>
<evidence type="ECO:0000256" key="6">
    <source>
        <dbReference type="ARBA" id="ARBA00023002"/>
    </source>
</evidence>
<evidence type="ECO:0008006" key="12">
    <source>
        <dbReference type="Google" id="ProtNLM"/>
    </source>
</evidence>
<dbReference type="GO" id="GO:0020037">
    <property type="term" value="F:heme binding"/>
    <property type="evidence" value="ECO:0007669"/>
    <property type="project" value="InterPro"/>
</dbReference>
<proteinExistence type="inferred from homology"/>
<evidence type="ECO:0000256" key="8">
    <source>
        <dbReference type="ARBA" id="ARBA00023033"/>
    </source>
</evidence>
<dbReference type="InterPro" id="IPR001128">
    <property type="entry name" value="Cyt_P450"/>
</dbReference>
<protein>
    <recommendedName>
        <fullName evidence="12">Cytochrome P450</fullName>
    </recommendedName>
</protein>
<dbReference type="PRINTS" id="PR00463">
    <property type="entry name" value="EP450I"/>
</dbReference>
<evidence type="ECO:0000256" key="2">
    <source>
        <dbReference type="ARBA" id="ARBA00005179"/>
    </source>
</evidence>
<evidence type="ECO:0000256" key="9">
    <source>
        <dbReference type="PIRSR" id="PIRSR602401-1"/>
    </source>
</evidence>
<dbReference type="PRINTS" id="PR00385">
    <property type="entry name" value="P450"/>
</dbReference>
<comment type="similarity">
    <text evidence="3">Belongs to the cytochrome P450 family.</text>
</comment>
<dbReference type="OrthoDB" id="2789670at2759"/>
<dbReference type="Gene3D" id="1.10.630.10">
    <property type="entry name" value="Cytochrome P450"/>
    <property type="match status" value="1"/>
</dbReference>
<evidence type="ECO:0000256" key="1">
    <source>
        <dbReference type="ARBA" id="ARBA00001971"/>
    </source>
</evidence>
<evidence type="ECO:0000313" key="11">
    <source>
        <dbReference type="Proteomes" id="UP000308199"/>
    </source>
</evidence>
<comment type="pathway">
    <text evidence="2">Secondary metabolite biosynthesis.</text>
</comment>
<name>A0A4S4L782_9AGAM</name>
<organism evidence="10 11">
    <name type="scientific">Phellinidium pouzarii</name>
    <dbReference type="NCBI Taxonomy" id="167371"/>
    <lineage>
        <taxon>Eukaryota</taxon>
        <taxon>Fungi</taxon>
        <taxon>Dikarya</taxon>
        <taxon>Basidiomycota</taxon>
        <taxon>Agaricomycotina</taxon>
        <taxon>Agaricomycetes</taxon>
        <taxon>Hymenochaetales</taxon>
        <taxon>Hymenochaetaceae</taxon>
        <taxon>Phellinidium</taxon>
    </lineage>
</organism>
<comment type="caution">
    <text evidence="10">The sequence shown here is derived from an EMBL/GenBank/DDBJ whole genome shotgun (WGS) entry which is preliminary data.</text>
</comment>
<dbReference type="InterPro" id="IPR002401">
    <property type="entry name" value="Cyt_P450_E_grp-I"/>
</dbReference>
<reference evidence="10 11" key="1">
    <citation type="submission" date="2019-02" db="EMBL/GenBank/DDBJ databases">
        <title>Genome sequencing of the rare red list fungi Phellinidium pouzarii.</title>
        <authorList>
            <person name="Buettner E."/>
            <person name="Kellner H."/>
        </authorList>
    </citation>
    <scope>NUCLEOTIDE SEQUENCE [LARGE SCALE GENOMIC DNA]</scope>
    <source>
        <strain evidence="10 11">DSM 108285</strain>
    </source>
</reference>
<evidence type="ECO:0000256" key="3">
    <source>
        <dbReference type="ARBA" id="ARBA00010617"/>
    </source>
</evidence>
<dbReference type="InterPro" id="IPR036396">
    <property type="entry name" value="Cyt_P450_sf"/>
</dbReference>
<dbReference type="SUPFAM" id="SSF48264">
    <property type="entry name" value="Cytochrome P450"/>
    <property type="match status" value="1"/>
</dbReference>
<evidence type="ECO:0000256" key="7">
    <source>
        <dbReference type="ARBA" id="ARBA00023004"/>
    </source>
</evidence>
<keyword evidence="4 9" id="KW-0349">Heme</keyword>
<keyword evidence="8" id="KW-0503">Monooxygenase</keyword>
<evidence type="ECO:0000256" key="4">
    <source>
        <dbReference type="ARBA" id="ARBA00022617"/>
    </source>
</evidence>
<dbReference type="PANTHER" id="PTHR46300">
    <property type="entry name" value="P450, PUTATIVE (EUROFUNG)-RELATED-RELATED"/>
    <property type="match status" value="1"/>
</dbReference>
<dbReference type="Proteomes" id="UP000308199">
    <property type="component" value="Unassembled WGS sequence"/>
</dbReference>
<dbReference type="GO" id="GO:0005506">
    <property type="term" value="F:iron ion binding"/>
    <property type="evidence" value="ECO:0007669"/>
    <property type="project" value="InterPro"/>
</dbReference>
<evidence type="ECO:0000256" key="5">
    <source>
        <dbReference type="ARBA" id="ARBA00022723"/>
    </source>
</evidence>
<keyword evidence="7 9" id="KW-0408">Iron</keyword>
<dbReference type="CDD" id="cd11065">
    <property type="entry name" value="CYP64-like"/>
    <property type="match status" value="1"/>
</dbReference>
<comment type="cofactor">
    <cofactor evidence="1 9">
        <name>heme</name>
        <dbReference type="ChEBI" id="CHEBI:30413"/>
    </cofactor>
</comment>
<keyword evidence="11" id="KW-1185">Reference proteome</keyword>